<proteinExistence type="predicted"/>
<comment type="caution">
    <text evidence="3">The sequence shown here is derived from an EMBL/GenBank/DDBJ whole genome shotgun (WGS) entry which is preliminary data.</text>
</comment>
<dbReference type="RefSeq" id="WP_188581992.1">
    <property type="nucleotide sequence ID" value="NZ_BMDZ01000078.1"/>
</dbReference>
<organism evidence="3 4">
    <name type="scientific">Tistrella bauzanensis</name>
    <dbReference type="NCBI Taxonomy" id="657419"/>
    <lineage>
        <taxon>Bacteria</taxon>
        <taxon>Pseudomonadati</taxon>
        <taxon>Pseudomonadota</taxon>
        <taxon>Alphaproteobacteria</taxon>
        <taxon>Geminicoccales</taxon>
        <taxon>Geminicoccaceae</taxon>
        <taxon>Tistrella</taxon>
    </lineage>
</organism>
<dbReference type="Pfam" id="PF12697">
    <property type="entry name" value="Abhydrolase_6"/>
    <property type="match status" value="1"/>
</dbReference>
<feature type="region of interest" description="Disordered" evidence="1">
    <location>
        <begin position="1"/>
        <end position="26"/>
    </location>
</feature>
<keyword evidence="4" id="KW-1185">Reference proteome</keyword>
<evidence type="ECO:0000313" key="3">
    <source>
        <dbReference type="EMBL" id="GGB58441.1"/>
    </source>
</evidence>
<dbReference type="EMBL" id="BMDZ01000078">
    <property type="protein sequence ID" value="GGB58441.1"/>
    <property type="molecule type" value="Genomic_DNA"/>
</dbReference>
<keyword evidence="3" id="KW-0378">Hydrolase</keyword>
<feature type="domain" description="AB hydrolase-1" evidence="2">
    <location>
        <begin position="78"/>
        <end position="276"/>
    </location>
</feature>
<evidence type="ECO:0000256" key="1">
    <source>
        <dbReference type="SAM" id="MobiDB-lite"/>
    </source>
</evidence>
<protein>
    <submittedName>
        <fullName evidence="3">Alpha/beta hydrolase</fullName>
    </submittedName>
</protein>
<accession>A0ABQ1J4E9</accession>
<gene>
    <name evidence="3" type="ORF">GCM10011505_44150</name>
</gene>
<reference evidence="4" key="1">
    <citation type="journal article" date="2019" name="Int. J. Syst. Evol. Microbiol.">
        <title>The Global Catalogue of Microorganisms (GCM) 10K type strain sequencing project: providing services to taxonomists for standard genome sequencing and annotation.</title>
        <authorList>
            <consortium name="The Broad Institute Genomics Platform"/>
            <consortium name="The Broad Institute Genome Sequencing Center for Infectious Disease"/>
            <person name="Wu L."/>
            <person name="Ma J."/>
        </authorList>
    </citation>
    <scope>NUCLEOTIDE SEQUENCE [LARGE SCALE GENOMIC DNA]</scope>
    <source>
        <strain evidence="4">CGMCC 1.10188</strain>
    </source>
</reference>
<name>A0ABQ1J4E9_9PROT</name>
<dbReference type="Gene3D" id="3.40.50.1820">
    <property type="entry name" value="alpha/beta hydrolase"/>
    <property type="match status" value="1"/>
</dbReference>
<sequence length="284" mass="29347">MSTQPSTLADPDASTTPARRPTPRQLARALITPDRRRARPARQMPMPDSLTEIDVAGTGMLIRQWAPADGATPTGSSMVLVHGWEGSHADMAGFVAPLQAKGFTVLAPDLPAHGGSGGSTATIPQLAMAVAATVAHAARHAGAVQGLIAHSIGCAATAVALLDGADVARVALVSSPVRYLDGARAAAARFAYDAMEWAVFEAELVALGTELHAMNLLHQARELRQPALFIHATDDRVVPIEAGRASAAAWPGARMIEHDGLGHGRILADPAVIAAAVDFVAGSE</sequence>
<dbReference type="PANTHER" id="PTHR43689">
    <property type="entry name" value="HYDROLASE"/>
    <property type="match status" value="1"/>
</dbReference>
<evidence type="ECO:0000313" key="4">
    <source>
        <dbReference type="Proteomes" id="UP000603352"/>
    </source>
</evidence>
<dbReference type="InterPro" id="IPR000073">
    <property type="entry name" value="AB_hydrolase_1"/>
</dbReference>
<dbReference type="GO" id="GO:0016787">
    <property type="term" value="F:hydrolase activity"/>
    <property type="evidence" value="ECO:0007669"/>
    <property type="project" value="UniProtKB-KW"/>
</dbReference>
<dbReference type="InterPro" id="IPR029058">
    <property type="entry name" value="AB_hydrolase_fold"/>
</dbReference>
<dbReference type="SUPFAM" id="SSF53474">
    <property type="entry name" value="alpha/beta-Hydrolases"/>
    <property type="match status" value="1"/>
</dbReference>
<evidence type="ECO:0000259" key="2">
    <source>
        <dbReference type="Pfam" id="PF12697"/>
    </source>
</evidence>
<dbReference type="PANTHER" id="PTHR43689:SF8">
    <property type="entry name" value="ALPHA_BETA-HYDROLASES SUPERFAMILY PROTEIN"/>
    <property type="match status" value="1"/>
</dbReference>
<feature type="compositionally biased region" description="Polar residues" evidence="1">
    <location>
        <begin position="1"/>
        <end position="17"/>
    </location>
</feature>
<dbReference type="Proteomes" id="UP000603352">
    <property type="component" value="Unassembled WGS sequence"/>
</dbReference>